<proteinExistence type="predicted"/>
<comment type="caution">
    <text evidence="1">The sequence shown here is derived from an EMBL/GenBank/DDBJ whole genome shotgun (WGS) entry which is preliminary data.</text>
</comment>
<dbReference type="RefSeq" id="XP_073555430.1">
    <property type="nucleotide sequence ID" value="XM_073706011.1"/>
</dbReference>
<evidence type="ECO:0000313" key="2">
    <source>
        <dbReference type="Proteomes" id="UP001642720"/>
    </source>
</evidence>
<accession>A0ABY2GTG1</accession>
<evidence type="ECO:0000313" key="1">
    <source>
        <dbReference type="EMBL" id="TFA99228.1"/>
    </source>
</evidence>
<dbReference type="Proteomes" id="UP001642720">
    <property type="component" value="Unassembled WGS sequence"/>
</dbReference>
<protein>
    <submittedName>
        <fullName evidence="1">Uncharacterized protein</fullName>
    </submittedName>
</protein>
<reference evidence="1 2" key="1">
    <citation type="submission" date="2018-01" db="EMBL/GenBank/DDBJ databases">
        <title>Genome characterization of the sugarcane-associated fungus Trichoderma ghanense CCMA-1212 and their application in lignocelulose bioconversion.</title>
        <authorList>
            <person name="Steindorff A.S."/>
            <person name="Mendes T.D."/>
            <person name="Vilela E.S.D."/>
            <person name="Rodrigues D.S."/>
            <person name="Formighieri E.F."/>
            <person name="Melo I.S."/>
            <person name="Favaro L.C.L."/>
        </authorList>
    </citation>
    <scope>NUCLEOTIDE SEQUENCE [LARGE SCALE GENOMIC DNA]</scope>
    <source>
        <strain evidence="1 2">CCMA-1212</strain>
    </source>
</reference>
<sequence>MNVLLPIWFEPPMLARPYTNATDMDDLDWYAVTYRYVNLLFTHSRDLSAVAGRSVTSATAATLSGMSSNPVHGGEVWPSPMLCDAAVDNLAACLDRRTRCMTKACNRGKEQSDPKRYRHRLVIRACHPDPKVDAFNALLQDPT</sequence>
<dbReference type="EMBL" id="PPTA01000015">
    <property type="protein sequence ID" value="TFA99228.1"/>
    <property type="molecule type" value="Genomic_DNA"/>
</dbReference>
<dbReference type="GeneID" id="300580461"/>
<organism evidence="1 2">
    <name type="scientific">Trichoderma ghanense</name>
    <dbReference type="NCBI Taxonomy" id="65468"/>
    <lineage>
        <taxon>Eukaryota</taxon>
        <taxon>Fungi</taxon>
        <taxon>Dikarya</taxon>
        <taxon>Ascomycota</taxon>
        <taxon>Pezizomycotina</taxon>
        <taxon>Sordariomycetes</taxon>
        <taxon>Hypocreomycetidae</taxon>
        <taxon>Hypocreales</taxon>
        <taxon>Hypocreaceae</taxon>
        <taxon>Trichoderma</taxon>
    </lineage>
</organism>
<gene>
    <name evidence="1" type="ORF">CCMA1212_008908</name>
</gene>
<name>A0ABY2GTG1_9HYPO</name>
<keyword evidence="2" id="KW-1185">Reference proteome</keyword>